<evidence type="ECO:0000313" key="1">
    <source>
        <dbReference type="EMBL" id="KAJ8947747.1"/>
    </source>
</evidence>
<evidence type="ECO:0000313" key="2">
    <source>
        <dbReference type="Proteomes" id="UP001162162"/>
    </source>
</evidence>
<dbReference type="EMBL" id="JAPWTK010000154">
    <property type="protein sequence ID" value="KAJ8947747.1"/>
    <property type="molecule type" value="Genomic_DNA"/>
</dbReference>
<organism evidence="1 2">
    <name type="scientific">Aromia moschata</name>
    <dbReference type="NCBI Taxonomy" id="1265417"/>
    <lineage>
        <taxon>Eukaryota</taxon>
        <taxon>Metazoa</taxon>
        <taxon>Ecdysozoa</taxon>
        <taxon>Arthropoda</taxon>
        <taxon>Hexapoda</taxon>
        <taxon>Insecta</taxon>
        <taxon>Pterygota</taxon>
        <taxon>Neoptera</taxon>
        <taxon>Endopterygota</taxon>
        <taxon>Coleoptera</taxon>
        <taxon>Polyphaga</taxon>
        <taxon>Cucujiformia</taxon>
        <taxon>Chrysomeloidea</taxon>
        <taxon>Cerambycidae</taxon>
        <taxon>Cerambycinae</taxon>
        <taxon>Callichromatini</taxon>
        <taxon>Aromia</taxon>
    </lineage>
</organism>
<dbReference type="AlphaFoldDB" id="A0AAV8YA28"/>
<proteinExistence type="predicted"/>
<gene>
    <name evidence="1" type="ORF">NQ318_018009</name>
</gene>
<protein>
    <submittedName>
        <fullName evidence="1">Uncharacterized protein</fullName>
    </submittedName>
</protein>
<reference evidence="1" key="1">
    <citation type="journal article" date="2023" name="Insect Mol. Biol.">
        <title>Genome sequencing provides insights into the evolution of gene families encoding plant cell wall-degrading enzymes in longhorned beetles.</title>
        <authorList>
            <person name="Shin N.R."/>
            <person name="Okamura Y."/>
            <person name="Kirsch R."/>
            <person name="Pauchet Y."/>
        </authorList>
    </citation>
    <scope>NUCLEOTIDE SEQUENCE</scope>
    <source>
        <strain evidence="1">AMC_N1</strain>
    </source>
</reference>
<dbReference type="Proteomes" id="UP001162162">
    <property type="component" value="Unassembled WGS sequence"/>
</dbReference>
<comment type="caution">
    <text evidence="1">The sequence shown here is derived from an EMBL/GenBank/DDBJ whole genome shotgun (WGS) entry which is preliminary data.</text>
</comment>
<accession>A0AAV8YA28</accession>
<keyword evidence="2" id="KW-1185">Reference proteome</keyword>
<name>A0AAV8YA28_9CUCU</name>
<sequence>MASRQVFLKDLKVADLKNGSARRQGKRPIYKIDLEKLWKMKKALGSLEKNLEEKLLENATKMQRKFEETSGKLEQKLIDNLDQKLQENSSCLQKQMSEYVDKKFEEIEKVERKIATLSLESGEQQRMVNTALKPPGSDIDRLSKPELNNYMEISKIRMKPPQFDGKSSWVNLGYPKSNESLQEFEADIARLVRIFIYAGECYGTISRAGIFRWSA</sequence>